<accession>A0A9Q1IN80</accession>
<keyword evidence="2" id="KW-1185">Reference proteome</keyword>
<sequence>MHTGSAGLAAVGWGPCILPFFMQLAPGGPWPPACPSKERRSFFRPITSHGRDQCALYIPILTAVRAWLHFPPGQGRSQRAGGCGWSPWSNRYVISWQGRTHLDQNLHGPRAAPQSVTCTTRLAENGPSHNAVRETDLTGPCRCNRPSALYPPNGISTAPLFPQVPPAAARKCAWTGSRSCPICPSPRCRENGVFPSRSGLVPPAAPCLRGTLCPSLPAPPSIIPIAQTQATLIPSSLLCTRLLTWTGLT</sequence>
<reference evidence="1" key="1">
    <citation type="journal article" date="2023" name="Science">
        <title>Genome structures resolve the early diversification of teleost fishes.</title>
        <authorList>
            <person name="Parey E."/>
            <person name="Louis A."/>
            <person name="Montfort J."/>
            <person name="Bouchez O."/>
            <person name="Roques C."/>
            <person name="Iampietro C."/>
            <person name="Lluch J."/>
            <person name="Castinel A."/>
            <person name="Donnadieu C."/>
            <person name="Desvignes T."/>
            <person name="Floi Bucao C."/>
            <person name="Jouanno E."/>
            <person name="Wen M."/>
            <person name="Mejri S."/>
            <person name="Dirks R."/>
            <person name="Jansen H."/>
            <person name="Henkel C."/>
            <person name="Chen W.J."/>
            <person name="Zahm M."/>
            <person name="Cabau C."/>
            <person name="Klopp C."/>
            <person name="Thompson A.W."/>
            <person name="Robinson-Rechavi M."/>
            <person name="Braasch I."/>
            <person name="Lecointre G."/>
            <person name="Bobe J."/>
            <person name="Postlethwait J.H."/>
            <person name="Berthelot C."/>
            <person name="Roest Crollius H."/>
            <person name="Guiguen Y."/>
        </authorList>
    </citation>
    <scope>NUCLEOTIDE SEQUENCE</scope>
    <source>
        <strain evidence="1">WJC10195</strain>
    </source>
</reference>
<dbReference type="EMBL" id="JAINUF010000012">
    <property type="protein sequence ID" value="KAJ8345868.1"/>
    <property type="molecule type" value="Genomic_DNA"/>
</dbReference>
<dbReference type="Proteomes" id="UP001152622">
    <property type="component" value="Chromosome 12"/>
</dbReference>
<evidence type="ECO:0000313" key="1">
    <source>
        <dbReference type="EMBL" id="KAJ8345868.1"/>
    </source>
</evidence>
<organism evidence="1 2">
    <name type="scientific">Synaphobranchus kaupii</name>
    <name type="common">Kaup's arrowtooth eel</name>
    <dbReference type="NCBI Taxonomy" id="118154"/>
    <lineage>
        <taxon>Eukaryota</taxon>
        <taxon>Metazoa</taxon>
        <taxon>Chordata</taxon>
        <taxon>Craniata</taxon>
        <taxon>Vertebrata</taxon>
        <taxon>Euteleostomi</taxon>
        <taxon>Actinopterygii</taxon>
        <taxon>Neopterygii</taxon>
        <taxon>Teleostei</taxon>
        <taxon>Anguilliformes</taxon>
        <taxon>Synaphobranchidae</taxon>
        <taxon>Synaphobranchus</taxon>
    </lineage>
</organism>
<comment type="caution">
    <text evidence="1">The sequence shown here is derived from an EMBL/GenBank/DDBJ whole genome shotgun (WGS) entry which is preliminary data.</text>
</comment>
<dbReference type="AlphaFoldDB" id="A0A9Q1IN80"/>
<proteinExistence type="predicted"/>
<evidence type="ECO:0000313" key="2">
    <source>
        <dbReference type="Proteomes" id="UP001152622"/>
    </source>
</evidence>
<protein>
    <submittedName>
        <fullName evidence="1">Uncharacterized protein</fullName>
    </submittedName>
</protein>
<name>A0A9Q1IN80_SYNKA</name>
<gene>
    <name evidence="1" type="ORF">SKAU_G00300610</name>
</gene>